<accession>A0ACA9Y633</accession>
<dbReference type="EMBL" id="CALSDN010000003">
    <property type="protein sequence ID" value="CAH6720111.1"/>
    <property type="molecule type" value="Genomic_DNA"/>
</dbReference>
<dbReference type="Proteomes" id="UP001152531">
    <property type="component" value="Unassembled WGS sequence"/>
</dbReference>
<organism evidence="1 2">
    <name type="scientific">[Candida] jaroonii</name>
    <dbReference type="NCBI Taxonomy" id="467808"/>
    <lineage>
        <taxon>Eukaryota</taxon>
        <taxon>Fungi</taxon>
        <taxon>Dikarya</taxon>
        <taxon>Ascomycota</taxon>
        <taxon>Saccharomycotina</taxon>
        <taxon>Pichiomycetes</taxon>
        <taxon>Debaryomycetaceae</taxon>
        <taxon>Yamadazyma</taxon>
    </lineage>
</organism>
<reference evidence="1" key="1">
    <citation type="submission" date="2022-06" db="EMBL/GenBank/DDBJ databases">
        <authorList>
            <person name="Legras J.-L."/>
            <person name="Devillers H."/>
            <person name="Grondin C."/>
        </authorList>
    </citation>
    <scope>NUCLEOTIDE SEQUENCE</scope>
    <source>
        <strain evidence="1">CLIB 1444</strain>
    </source>
</reference>
<sequence length="240" mass="27539">MSRPVLTSRDSNIISPIKSKSRSSSASPLKDSPSKRIRYNGSPIRSHKKSSSLSTASPNKLQFKIFEDPIVSNTVDHFNDLEVDGKENLQTKDSKSQTNDFNEQENILQPKLKHLPQTNNTFRSPLSNLSINEYPGFINFDNFSKPQQLNEPFIPKNFKNESNSIHKFYNNYPSYISPMKSNNKFLFKSVESNEFNEDDALEQDLFKKSVLIRRKRSLSLGKNDLKLSLIKKNDFTILSN</sequence>
<evidence type="ECO:0000313" key="2">
    <source>
        <dbReference type="Proteomes" id="UP001152531"/>
    </source>
</evidence>
<name>A0ACA9Y633_9ASCO</name>
<comment type="caution">
    <text evidence="1">The sequence shown here is derived from an EMBL/GenBank/DDBJ whole genome shotgun (WGS) entry which is preliminary data.</text>
</comment>
<gene>
    <name evidence="1" type="ORF">CLIB1444_03S04632</name>
</gene>
<protein>
    <submittedName>
        <fullName evidence="1">Uncharacterized protein</fullName>
    </submittedName>
</protein>
<evidence type="ECO:0000313" key="1">
    <source>
        <dbReference type="EMBL" id="CAH6720111.1"/>
    </source>
</evidence>
<keyword evidence="2" id="KW-1185">Reference proteome</keyword>
<proteinExistence type="predicted"/>